<dbReference type="InterPro" id="IPR032580">
    <property type="entry name" value="SatD"/>
</dbReference>
<proteinExistence type="predicted"/>
<evidence type="ECO:0008006" key="3">
    <source>
        <dbReference type="Google" id="ProtNLM"/>
    </source>
</evidence>
<accession>A0A846QZC0</accession>
<dbReference type="AlphaFoldDB" id="A0A846QZC0"/>
<comment type="caution">
    <text evidence="1">The sequence shown here is derived from an EMBL/GenBank/DDBJ whole genome shotgun (WGS) entry which is preliminary data.</text>
</comment>
<sequence length="208" mass="23482">MIAIITGDIINSEKNIPQEWMPVLKGYFSKLGHGPKDWEIYRGDEFQIKTKPEKALAIAISIKALVKSLKGLDVRMSIGFGNETYVGNSVSESNGTAYQRSGRFFDKLKKEKLNLIVATGIEELDKELNFVLRLALDFMDNWSPVSAEIVAMVLNNPSISQTEMATILHIQQSAISQRQKRARLDLVLELLDYYNTLIKKVPNDTTVY</sequence>
<name>A0A846QZC0_9FLAO</name>
<dbReference type="Pfam" id="PF16264">
    <property type="entry name" value="SatD"/>
    <property type="match status" value="1"/>
</dbReference>
<dbReference type="Proteomes" id="UP000590442">
    <property type="component" value="Unassembled WGS sequence"/>
</dbReference>
<protein>
    <recommendedName>
        <fullName evidence="3">SatD family (SatD)</fullName>
    </recommendedName>
</protein>
<dbReference type="RefSeq" id="WP_167964548.1">
    <property type="nucleotide sequence ID" value="NZ_JAATJJ010000002.1"/>
</dbReference>
<evidence type="ECO:0000313" key="2">
    <source>
        <dbReference type="Proteomes" id="UP000590442"/>
    </source>
</evidence>
<dbReference type="EMBL" id="JAATJJ010000002">
    <property type="protein sequence ID" value="NJB71992.1"/>
    <property type="molecule type" value="Genomic_DNA"/>
</dbReference>
<organism evidence="1 2">
    <name type="scientific">Saonia flava</name>
    <dbReference type="NCBI Taxonomy" id="523696"/>
    <lineage>
        <taxon>Bacteria</taxon>
        <taxon>Pseudomonadati</taxon>
        <taxon>Bacteroidota</taxon>
        <taxon>Flavobacteriia</taxon>
        <taxon>Flavobacteriales</taxon>
        <taxon>Flavobacteriaceae</taxon>
        <taxon>Saonia</taxon>
    </lineage>
</organism>
<evidence type="ECO:0000313" key="1">
    <source>
        <dbReference type="EMBL" id="NJB71992.1"/>
    </source>
</evidence>
<gene>
    <name evidence="1" type="ORF">GGR42_002483</name>
</gene>
<keyword evidence="2" id="KW-1185">Reference proteome</keyword>
<reference evidence="1 2" key="1">
    <citation type="submission" date="2020-03" db="EMBL/GenBank/DDBJ databases">
        <title>Genomic Encyclopedia of Type Strains, Phase IV (KMG-IV): sequencing the most valuable type-strain genomes for metagenomic binning, comparative biology and taxonomic classification.</title>
        <authorList>
            <person name="Goeker M."/>
        </authorList>
    </citation>
    <scope>NUCLEOTIDE SEQUENCE [LARGE SCALE GENOMIC DNA]</scope>
    <source>
        <strain evidence="1 2">DSM 29762</strain>
    </source>
</reference>